<evidence type="ECO:0000313" key="5">
    <source>
        <dbReference type="EMBL" id="MDI3388835.1"/>
    </source>
</evidence>
<dbReference type="Proteomes" id="UP001224661">
    <property type="component" value="Unassembled WGS sequence"/>
</dbReference>
<dbReference type="SUPFAM" id="SSF53822">
    <property type="entry name" value="Periplasmic binding protein-like I"/>
    <property type="match status" value="1"/>
</dbReference>
<evidence type="ECO:0000256" key="2">
    <source>
        <dbReference type="ARBA" id="ARBA00022729"/>
    </source>
</evidence>
<dbReference type="Pfam" id="PF13458">
    <property type="entry name" value="Peripla_BP_6"/>
    <property type="match status" value="1"/>
</dbReference>
<dbReference type="PANTHER" id="PTHR47235">
    <property type="entry name" value="BLR6548 PROTEIN"/>
    <property type="match status" value="1"/>
</dbReference>
<comment type="similarity">
    <text evidence="1">Belongs to the leucine-binding protein family.</text>
</comment>
<feature type="domain" description="Leucine-binding protein" evidence="4">
    <location>
        <begin position="46"/>
        <end position="409"/>
    </location>
</feature>
<feature type="signal peptide" evidence="3">
    <location>
        <begin position="1"/>
        <end position="24"/>
    </location>
</feature>
<organism evidence="5 6">
    <name type="scientific">Streptomyces solicavernae</name>
    <dbReference type="NCBI Taxonomy" id="3043614"/>
    <lineage>
        <taxon>Bacteria</taxon>
        <taxon>Bacillati</taxon>
        <taxon>Actinomycetota</taxon>
        <taxon>Actinomycetes</taxon>
        <taxon>Kitasatosporales</taxon>
        <taxon>Streptomycetaceae</taxon>
        <taxon>Streptomyces</taxon>
    </lineage>
</organism>
<dbReference type="InterPro" id="IPR028081">
    <property type="entry name" value="Leu-bd"/>
</dbReference>
<dbReference type="Gene3D" id="3.40.50.2300">
    <property type="match status" value="2"/>
</dbReference>
<dbReference type="CDD" id="cd06341">
    <property type="entry name" value="PBP1_ABC_ligand_binding-like"/>
    <property type="match status" value="1"/>
</dbReference>
<reference evidence="5 6" key="1">
    <citation type="submission" date="2023-05" db="EMBL/GenBank/DDBJ databases">
        <title>Draft genome sequence of Streptomyces sp. B-S-A8 isolated from a cave soil in Thailand.</title>
        <authorList>
            <person name="Chamroensaksri N."/>
            <person name="Muangham S."/>
        </authorList>
    </citation>
    <scope>NUCLEOTIDE SEQUENCE [LARGE SCALE GENOMIC DNA]</scope>
    <source>
        <strain evidence="5 6">B-S-A8</strain>
    </source>
</reference>
<dbReference type="EMBL" id="JASCIR010000020">
    <property type="protein sequence ID" value="MDI3388835.1"/>
    <property type="molecule type" value="Genomic_DNA"/>
</dbReference>
<dbReference type="PANTHER" id="PTHR47235:SF1">
    <property type="entry name" value="BLR6548 PROTEIN"/>
    <property type="match status" value="1"/>
</dbReference>
<keyword evidence="2 3" id="KW-0732">Signal</keyword>
<name>A0ABT6RWL8_9ACTN</name>
<evidence type="ECO:0000256" key="3">
    <source>
        <dbReference type="SAM" id="SignalP"/>
    </source>
</evidence>
<evidence type="ECO:0000259" key="4">
    <source>
        <dbReference type="Pfam" id="PF13458"/>
    </source>
</evidence>
<sequence length="433" mass="46575">MPRRYRAVEVLLAALLLLSGAACGSRLPEDAFTARDTGPPGGAGEPLRVGIVTSATSPVGSRAFTGPREGATAYFDRLNARGGVDGRRVEVHTCDDGGSGVGNNECVRKLIDEQHVVALVATAVLDYAGAPRVSAAGVPDIGGQPVGPAYETYPHLYSIYGSLAPRTGDAPGWDGKLYGGTEVYRYFKREHGARTAAVVSYNQSASAAYARLVTRGLRAEGYDVVAEQVDFALPDFRAVAADLKARGVDLVFDALDTHGNARLCAALDDVGAHVTAKVTHAQNWTDTVAEDYEDAPRCRNSLWATGSSRNHQDAGHPAVREFRDGMRGRPLSQWALEGWAAAMWFTDAAQSCTRAAPETAATRACLDAYMERGEPYDADGLLVPVVFEHREEPPKTRRTCLSVARWRDGEGWVTQSGDMNRNCFDVPQLAYEP</sequence>
<protein>
    <submittedName>
        <fullName evidence="5">ABC transporter substrate-binding protein</fullName>
    </submittedName>
</protein>
<dbReference type="InterPro" id="IPR028082">
    <property type="entry name" value="Peripla_BP_I"/>
</dbReference>
<proteinExistence type="inferred from homology"/>
<dbReference type="PROSITE" id="PS51257">
    <property type="entry name" value="PROKAR_LIPOPROTEIN"/>
    <property type="match status" value="1"/>
</dbReference>
<accession>A0ABT6RWL8</accession>
<evidence type="ECO:0000313" key="6">
    <source>
        <dbReference type="Proteomes" id="UP001224661"/>
    </source>
</evidence>
<evidence type="ECO:0000256" key="1">
    <source>
        <dbReference type="ARBA" id="ARBA00010062"/>
    </source>
</evidence>
<dbReference type="RefSeq" id="WP_282515282.1">
    <property type="nucleotide sequence ID" value="NZ_JASCIR010000020.1"/>
</dbReference>
<gene>
    <name evidence="5" type="ORF">QIS99_21950</name>
</gene>
<feature type="chain" id="PRO_5046626815" evidence="3">
    <location>
        <begin position="25"/>
        <end position="433"/>
    </location>
</feature>
<comment type="caution">
    <text evidence="5">The sequence shown here is derived from an EMBL/GenBank/DDBJ whole genome shotgun (WGS) entry which is preliminary data.</text>
</comment>
<keyword evidence="6" id="KW-1185">Reference proteome</keyword>